<comment type="caution">
    <text evidence="2">The sequence shown here is derived from an EMBL/GenBank/DDBJ whole genome shotgun (WGS) entry which is preliminary data.</text>
</comment>
<dbReference type="InterPro" id="IPR004942">
    <property type="entry name" value="Roadblock/LAMTOR2_dom"/>
</dbReference>
<gene>
    <name evidence="2" type="ORF">EJ104_07745</name>
</gene>
<dbReference type="SUPFAM" id="SSF103196">
    <property type="entry name" value="Roadblock/LC7 domain"/>
    <property type="match status" value="1"/>
</dbReference>
<dbReference type="AlphaFoldDB" id="A0A431VTW6"/>
<evidence type="ECO:0000313" key="3">
    <source>
        <dbReference type="Proteomes" id="UP000277766"/>
    </source>
</evidence>
<evidence type="ECO:0000259" key="1">
    <source>
        <dbReference type="Pfam" id="PF03259"/>
    </source>
</evidence>
<name>A0A431VTW6_9DEIO</name>
<evidence type="ECO:0000313" key="2">
    <source>
        <dbReference type="EMBL" id="RTR26656.1"/>
    </source>
</evidence>
<feature type="domain" description="Roadblock/LAMTOR2" evidence="1">
    <location>
        <begin position="7"/>
        <end position="86"/>
    </location>
</feature>
<sequence length="109" mass="11333">MTTPDLSTLTEGRGIRSAALFGAQSELLAQSGNHEDMASLLTPAQAIVQTLEQTLGTGSWNDLLLDLDSGPVLLTPGPSGQVLAVGFDELSSLGRVRLSVGRVLDSLTN</sequence>
<accession>A0A431VTW6</accession>
<dbReference type="OrthoDB" id="69092at2"/>
<dbReference type="Pfam" id="PF03259">
    <property type="entry name" value="Robl_LC7"/>
    <property type="match status" value="1"/>
</dbReference>
<dbReference type="RefSeq" id="WP_126352185.1">
    <property type="nucleotide sequence ID" value="NZ_CP086380.1"/>
</dbReference>
<dbReference type="Proteomes" id="UP000277766">
    <property type="component" value="Unassembled WGS sequence"/>
</dbReference>
<organism evidence="2 3">
    <name type="scientific">Deinococcus radiophilus</name>
    <dbReference type="NCBI Taxonomy" id="32062"/>
    <lineage>
        <taxon>Bacteria</taxon>
        <taxon>Thermotogati</taxon>
        <taxon>Deinococcota</taxon>
        <taxon>Deinococci</taxon>
        <taxon>Deinococcales</taxon>
        <taxon>Deinococcaceae</taxon>
        <taxon>Deinococcus</taxon>
    </lineage>
</organism>
<proteinExistence type="predicted"/>
<dbReference type="Gene3D" id="3.30.450.30">
    <property type="entry name" value="Dynein light chain 2a, cytoplasmic"/>
    <property type="match status" value="1"/>
</dbReference>
<dbReference type="EMBL" id="RXPE01000014">
    <property type="protein sequence ID" value="RTR26656.1"/>
    <property type="molecule type" value="Genomic_DNA"/>
</dbReference>
<reference evidence="2 3" key="1">
    <citation type="submission" date="2018-12" db="EMBL/GenBank/DDBJ databases">
        <title>Deinococcus radiophilus ATCC 27603 genome sequencing and assembly.</title>
        <authorList>
            <person name="Maclea K.S."/>
            <person name="Maynard C.R."/>
        </authorList>
    </citation>
    <scope>NUCLEOTIDE SEQUENCE [LARGE SCALE GENOMIC DNA]</scope>
    <source>
        <strain evidence="2 3">ATCC 27603</strain>
    </source>
</reference>
<protein>
    <submittedName>
        <fullName evidence="2">Roadblock/LC7 domain-containing protein</fullName>
    </submittedName>
</protein>
<keyword evidence="3" id="KW-1185">Reference proteome</keyword>